<feature type="non-terminal residue" evidence="2">
    <location>
        <position position="96"/>
    </location>
</feature>
<evidence type="ECO:0000313" key="2">
    <source>
        <dbReference type="EMBL" id="VAV97121.1"/>
    </source>
</evidence>
<name>A0A3B0S1M8_9ZZZZ</name>
<dbReference type="InterPro" id="IPR003439">
    <property type="entry name" value="ABC_transporter-like_ATP-bd"/>
</dbReference>
<organism evidence="2">
    <name type="scientific">hydrothermal vent metagenome</name>
    <dbReference type="NCBI Taxonomy" id="652676"/>
    <lineage>
        <taxon>unclassified sequences</taxon>
        <taxon>metagenomes</taxon>
        <taxon>ecological metagenomes</taxon>
    </lineage>
</organism>
<dbReference type="EMBL" id="UOEE01000239">
    <property type="protein sequence ID" value="VAV97121.1"/>
    <property type="molecule type" value="Genomic_DNA"/>
</dbReference>
<dbReference type="AlphaFoldDB" id="A0A3B0S1M8"/>
<dbReference type="GO" id="GO:0016887">
    <property type="term" value="F:ATP hydrolysis activity"/>
    <property type="evidence" value="ECO:0007669"/>
    <property type="project" value="InterPro"/>
</dbReference>
<gene>
    <name evidence="2" type="ORF">MNBD_ALPHA06-2129</name>
</gene>
<dbReference type="GO" id="GO:0005524">
    <property type="term" value="F:ATP binding"/>
    <property type="evidence" value="ECO:0007669"/>
    <property type="project" value="InterPro"/>
</dbReference>
<evidence type="ECO:0000259" key="1">
    <source>
        <dbReference type="Pfam" id="PF00005"/>
    </source>
</evidence>
<accession>A0A3B0S1M8</accession>
<dbReference type="Gene3D" id="3.40.50.300">
    <property type="entry name" value="P-loop containing nucleotide triphosphate hydrolases"/>
    <property type="match status" value="1"/>
</dbReference>
<dbReference type="SUPFAM" id="SSF52540">
    <property type="entry name" value="P-loop containing nucleoside triphosphate hydrolases"/>
    <property type="match status" value="1"/>
</dbReference>
<feature type="domain" description="ABC transporter" evidence="1">
    <location>
        <begin position="24"/>
        <end position="94"/>
    </location>
</feature>
<reference evidence="2" key="1">
    <citation type="submission" date="2018-06" db="EMBL/GenBank/DDBJ databases">
        <authorList>
            <person name="Zhirakovskaya E."/>
        </authorList>
    </citation>
    <scope>NUCLEOTIDE SEQUENCE</scope>
</reference>
<dbReference type="PANTHER" id="PTHR24220">
    <property type="entry name" value="IMPORT ATP-BINDING PROTEIN"/>
    <property type="match status" value="1"/>
</dbReference>
<dbReference type="InterPro" id="IPR027417">
    <property type="entry name" value="P-loop_NTPase"/>
</dbReference>
<dbReference type="GO" id="GO:0005886">
    <property type="term" value="C:plasma membrane"/>
    <property type="evidence" value="ECO:0007669"/>
    <property type="project" value="TreeGrafter"/>
</dbReference>
<dbReference type="Pfam" id="PF00005">
    <property type="entry name" value="ABC_tran"/>
    <property type="match status" value="1"/>
</dbReference>
<sequence>MPEALKLEAVFLTLSAISGPVEILKNVNFTAHPGESIAIVGPSGSGKSSFISVAAGLEHPSAGEVHLFGQSLSGKNENQLARLRRGRVSLVFQSFH</sequence>
<proteinExistence type="predicted"/>
<dbReference type="GO" id="GO:0022857">
    <property type="term" value="F:transmembrane transporter activity"/>
    <property type="evidence" value="ECO:0007669"/>
    <property type="project" value="TreeGrafter"/>
</dbReference>
<dbReference type="InterPro" id="IPR015854">
    <property type="entry name" value="ABC_transpr_LolD-like"/>
</dbReference>
<protein>
    <recommendedName>
        <fullName evidence="1">ABC transporter domain-containing protein</fullName>
    </recommendedName>
</protein>